<dbReference type="InterPro" id="IPR050706">
    <property type="entry name" value="Cyclic-di-GMP_PDE-like"/>
</dbReference>
<dbReference type="SUPFAM" id="SSF141868">
    <property type="entry name" value="EAL domain-like"/>
    <property type="match status" value="1"/>
</dbReference>
<dbReference type="InterPro" id="IPR035919">
    <property type="entry name" value="EAL_sf"/>
</dbReference>
<evidence type="ECO:0000256" key="1">
    <source>
        <dbReference type="SAM" id="MobiDB-lite"/>
    </source>
</evidence>
<feature type="region of interest" description="Disordered" evidence="1">
    <location>
        <begin position="584"/>
        <end position="606"/>
    </location>
</feature>
<reference evidence="4" key="1">
    <citation type="journal article" date="2014" name="Int. J. Syst. Evol. Microbiol.">
        <title>Complete genome sequence of Corynebacterium casei LMG S-19264T (=DSM 44701T), isolated from a smear-ripened cheese.</title>
        <authorList>
            <consortium name="US DOE Joint Genome Institute (JGI-PGF)"/>
            <person name="Walter F."/>
            <person name="Albersmeier A."/>
            <person name="Kalinowski J."/>
            <person name="Ruckert C."/>
        </authorList>
    </citation>
    <scope>NUCLEOTIDE SEQUENCE</scope>
    <source>
        <strain evidence="4">CGMCC 1.15095</strain>
    </source>
</reference>
<dbReference type="Gene3D" id="3.30.450.40">
    <property type="match status" value="1"/>
</dbReference>
<name>A0A916X5C9_9SPHN</name>
<keyword evidence="5" id="KW-1185">Reference proteome</keyword>
<comment type="caution">
    <text evidence="4">The sequence shown here is derived from an EMBL/GenBank/DDBJ whole genome shotgun (WGS) entry which is preliminary data.</text>
</comment>
<dbReference type="SMART" id="SM00052">
    <property type="entry name" value="EAL"/>
    <property type="match status" value="1"/>
</dbReference>
<dbReference type="CDD" id="cd01949">
    <property type="entry name" value="GGDEF"/>
    <property type="match status" value="1"/>
</dbReference>
<dbReference type="Pfam" id="PF00990">
    <property type="entry name" value="GGDEF"/>
    <property type="match status" value="1"/>
</dbReference>
<dbReference type="AlphaFoldDB" id="A0A916X5C9"/>
<organism evidence="4 5">
    <name type="scientific">Novosphingobium endophyticum</name>
    <dbReference type="NCBI Taxonomy" id="1955250"/>
    <lineage>
        <taxon>Bacteria</taxon>
        <taxon>Pseudomonadati</taxon>
        <taxon>Pseudomonadota</taxon>
        <taxon>Alphaproteobacteria</taxon>
        <taxon>Sphingomonadales</taxon>
        <taxon>Sphingomonadaceae</taxon>
        <taxon>Novosphingobium</taxon>
    </lineage>
</organism>
<evidence type="ECO:0000313" key="5">
    <source>
        <dbReference type="Proteomes" id="UP000608154"/>
    </source>
</evidence>
<dbReference type="SUPFAM" id="SSF55781">
    <property type="entry name" value="GAF domain-like"/>
    <property type="match status" value="1"/>
</dbReference>
<dbReference type="SMART" id="SM00065">
    <property type="entry name" value="GAF"/>
    <property type="match status" value="1"/>
</dbReference>
<dbReference type="PANTHER" id="PTHR33121:SF79">
    <property type="entry name" value="CYCLIC DI-GMP PHOSPHODIESTERASE PDED-RELATED"/>
    <property type="match status" value="1"/>
</dbReference>
<dbReference type="InterPro" id="IPR003018">
    <property type="entry name" value="GAF"/>
</dbReference>
<proteinExistence type="predicted"/>
<dbReference type="InterPro" id="IPR001633">
    <property type="entry name" value="EAL_dom"/>
</dbReference>
<gene>
    <name evidence="4" type="ORF">GCM10011494_27700</name>
</gene>
<dbReference type="InterPro" id="IPR029016">
    <property type="entry name" value="GAF-like_dom_sf"/>
</dbReference>
<dbReference type="Pfam" id="PF00563">
    <property type="entry name" value="EAL"/>
    <property type="match status" value="1"/>
</dbReference>
<evidence type="ECO:0000259" key="2">
    <source>
        <dbReference type="PROSITE" id="PS50883"/>
    </source>
</evidence>
<dbReference type="PROSITE" id="PS50883">
    <property type="entry name" value="EAL"/>
    <property type="match status" value="1"/>
</dbReference>
<dbReference type="InterPro" id="IPR043128">
    <property type="entry name" value="Rev_trsase/Diguanyl_cyclase"/>
</dbReference>
<dbReference type="RefSeq" id="WP_188772145.1">
    <property type="nucleotide sequence ID" value="NZ_BMHK01000019.1"/>
</dbReference>
<dbReference type="Pfam" id="PF01590">
    <property type="entry name" value="GAF"/>
    <property type="match status" value="1"/>
</dbReference>
<dbReference type="EMBL" id="BMHK01000019">
    <property type="protein sequence ID" value="GGC07552.1"/>
    <property type="molecule type" value="Genomic_DNA"/>
</dbReference>
<dbReference type="Proteomes" id="UP000608154">
    <property type="component" value="Unassembled WGS sequence"/>
</dbReference>
<reference evidence="4" key="2">
    <citation type="submission" date="2020-09" db="EMBL/GenBank/DDBJ databases">
        <authorList>
            <person name="Sun Q."/>
            <person name="Zhou Y."/>
        </authorList>
    </citation>
    <scope>NUCLEOTIDE SEQUENCE</scope>
    <source>
        <strain evidence="4">CGMCC 1.15095</strain>
    </source>
</reference>
<feature type="domain" description="EAL" evidence="2">
    <location>
        <begin position="347"/>
        <end position="602"/>
    </location>
</feature>
<evidence type="ECO:0000313" key="4">
    <source>
        <dbReference type="EMBL" id="GGC07552.1"/>
    </source>
</evidence>
<dbReference type="SUPFAM" id="SSF55073">
    <property type="entry name" value="Nucleotide cyclase"/>
    <property type="match status" value="1"/>
</dbReference>
<feature type="domain" description="GGDEF" evidence="3">
    <location>
        <begin position="206"/>
        <end position="338"/>
    </location>
</feature>
<accession>A0A916X5C9</accession>
<dbReference type="InterPro" id="IPR000160">
    <property type="entry name" value="GGDEF_dom"/>
</dbReference>
<evidence type="ECO:0000259" key="3">
    <source>
        <dbReference type="PROSITE" id="PS50887"/>
    </source>
</evidence>
<dbReference type="CDD" id="cd01948">
    <property type="entry name" value="EAL"/>
    <property type="match status" value="1"/>
</dbReference>
<protein>
    <submittedName>
        <fullName evidence="4">Uncharacterized protein</fullName>
    </submittedName>
</protein>
<dbReference type="Gene3D" id="3.30.70.270">
    <property type="match status" value="1"/>
</dbReference>
<dbReference type="PANTHER" id="PTHR33121">
    <property type="entry name" value="CYCLIC DI-GMP PHOSPHODIESTERASE PDEF"/>
    <property type="match status" value="1"/>
</dbReference>
<dbReference type="SMART" id="SM00267">
    <property type="entry name" value="GGDEF"/>
    <property type="match status" value="1"/>
</dbReference>
<dbReference type="PROSITE" id="PS50887">
    <property type="entry name" value="GGDEF"/>
    <property type="match status" value="1"/>
</dbReference>
<dbReference type="Gene3D" id="3.20.20.450">
    <property type="entry name" value="EAL domain"/>
    <property type="match status" value="1"/>
</dbReference>
<dbReference type="GO" id="GO:0071111">
    <property type="term" value="F:cyclic-guanylate-specific phosphodiesterase activity"/>
    <property type="evidence" value="ECO:0007669"/>
    <property type="project" value="InterPro"/>
</dbReference>
<dbReference type="NCBIfam" id="TIGR00254">
    <property type="entry name" value="GGDEF"/>
    <property type="match status" value="1"/>
</dbReference>
<dbReference type="InterPro" id="IPR029787">
    <property type="entry name" value="Nucleotide_cyclase"/>
</dbReference>
<feature type="compositionally biased region" description="Polar residues" evidence="1">
    <location>
        <begin position="593"/>
        <end position="606"/>
    </location>
</feature>
<sequence length="606" mass="65499">MPPAPQADAERVAALRKLELLDSEGHVSFDEIVHIAAMALGSSFAVISLMDESRQWFLASRGVDMTETPREIALCNYPIASGATFVLSDARSDGRFAGNRLVHEGPRIRSYLGCPVRCPDGHIVGALCAADPMPHKFDAPHVDLIERLSALVEQFVAAHARNLELRRAHLALKQAAENDELTGLLNRNGFNAPLEEAIRKRGAGDGLLFLLIIDLDGLKEANHVYGHLVGDAALQEIAARLRAEIPEAYPLARWGGDEFVLALQGDFTREAVHRLAAQALETIARPIEISGNSVYLRGSCGIAECDSGVGSKELLRRAHQALHHSTSMGPGRVHFYDRAFADRNQARMTAELEVRSALAGDRIFASYQPIINLGTGETEGYEALLRISTIDGCEVTAAQLLPALVDPELSRKVAIRMITLVASDFASLAASGSGSAFVSINATEADLLSGDYPDMLLSTLARYMVPPDRITVEITETMLLVNDLDQVKAVLDRLKAEGISIALDDFGTGFSSLTHLKVFPIDKVKIDRSFVCDITENLNAQSIVAAVIAMAQRLSIAVIAEGIENDDQLAALRRMECPMGQGFLLSPPAPNVTGPSPTGTYKNRDK</sequence>